<reference evidence="2 3" key="1">
    <citation type="submission" date="2016-10" db="EMBL/GenBank/DDBJ databases">
        <authorList>
            <person name="de Groot N.N."/>
        </authorList>
    </citation>
    <scope>NUCLEOTIDE SEQUENCE [LARGE SCALE GENOMIC DNA]</scope>
    <source>
        <strain evidence="2 3">CGMCC 1.5070</strain>
    </source>
</reference>
<feature type="chain" id="PRO_5039147555" evidence="1">
    <location>
        <begin position="20"/>
        <end position="441"/>
    </location>
</feature>
<dbReference type="STRING" id="474960.SAMN05216180_0409"/>
<evidence type="ECO:0000313" key="2">
    <source>
        <dbReference type="EMBL" id="SEM52695.1"/>
    </source>
</evidence>
<protein>
    <submittedName>
        <fullName evidence="2">Raffinose/stachyose/melibiose transport system substrate-binding protein</fullName>
    </submittedName>
</protein>
<organism evidence="2 3">
    <name type="scientific">Hydrogenoanaerobacterium saccharovorans</name>
    <dbReference type="NCBI Taxonomy" id="474960"/>
    <lineage>
        <taxon>Bacteria</taxon>
        <taxon>Bacillati</taxon>
        <taxon>Bacillota</taxon>
        <taxon>Clostridia</taxon>
        <taxon>Eubacteriales</taxon>
        <taxon>Oscillospiraceae</taxon>
        <taxon>Hydrogenoanaerobacterium</taxon>
    </lineage>
</organism>
<dbReference type="AlphaFoldDB" id="A0A1H7Z363"/>
<sequence length="441" mass="48328">MKKLLSMILAGVVIVSSFTGCSSKVKPSTSSPQPADGSDSPVTLEYWTWFPSSDQFKETIANFEKENPNIKINLTVMESKNFQEKVPLALASEENIDIIGVQPTAFATEISDYLSDLDPLLKKEAGDDWAAVYSESCIEKSKNLTGGNLKFLAMVNSGSMIGYYNADLLKELNMQVPATIEEYKKVAEALKAKYPDKYAGVFGGKESWIMDEMMLTVLGQQGDYYNKWRYEKASVDSPEFITAFKGFKQFFDEDIFTQDLLDLDGGRAAEIFAAGDALVWYMGSWEAPILSSKLREQKGIKLGDVGAMALPVVKQGGNAAVRSYLDAGIGIVNYSEKQEAAAKFVAYCTVGKGVDTLAKQFMGTPGKKDFAMDETMLTSENAKAGWNKLIELMNTATADRNNVSGYSDIEGASVQKVVGNTSTAEEEVKALQTEWTSGKYQ</sequence>
<dbReference type="InterPro" id="IPR006059">
    <property type="entry name" value="SBP"/>
</dbReference>
<dbReference type="PANTHER" id="PTHR43649:SF12">
    <property type="entry name" value="DIACETYLCHITOBIOSE BINDING PROTEIN DASA"/>
    <property type="match status" value="1"/>
</dbReference>
<dbReference type="PANTHER" id="PTHR43649">
    <property type="entry name" value="ARABINOSE-BINDING PROTEIN-RELATED"/>
    <property type="match status" value="1"/>
</dbReference>
<dbReference type="Proteomes" id="UP000199158">
    <property type="component" value="Unassembled WGS sequence"/>
</dbReference>
<dbReference type="SUPFAM" id="SSF53850">
    <property type="entry name" value="Periplasmic binding protein-like II"/>
    <property type="match status" value="1"/>
</dbReference>
<proteinExistence type="predicted"/>
<feature type="signal peptide" evidence="1">
    <location>
        <begin position="1"/>
        <end position="19"/>
    </location>
</feature>
<dbReference type="EMBL" id="FOCG01000001">
    <property type="protein sequence ID" value="SEM52695.1"/>
    <property type="molecule type" value="Genomic_DNA"/>
</dbReference>
<dbReference type="RefSeq" id="WP_092751142.1">
    <property type="nucleotide sequence ID" value="NZ_FOCG01000001.1"/>
</dbReference>
<keyword evidence="3" id="KW-1185">Reference proteome</keyword>
<dbReference type="Gene3D" id="3.40.190.10">
    <property type="entry name" value="Periplasmic binding protein-like II"/>
    <property type="match status" value="1"/>
</dbReference>
<keyword evidence="1" id="KW-0732">Signal</keyword>
<evidence type="ECO:0000313" key="3">
    <source>
        <dbReference type="Proteomes" id="UP000199158"/>
    </source>
</evidence>
<dbReference type="InterPro" id="IPR050490">
    <property type="entry name" value="Bact_solute-bd_prot1"/>
</dbReference>
<name>A0A1H7Z363_9FIRM</name>
<accession>A0A1H7Z363</accession>
<gene>
    <name evidence="2" type="ORF">SAMN05216180_0409</name>
</gene>
<dbReference type="PROSITE" id="PS51257">
    <property type="entry name" value="PROKAR_LIPOPROTEIN"/>
    <property type="match status" value="1"/>
</dbReference>
<dbReference type="OrthoDB" id="7918484at2"/>
<evidence type="ECO:0000256" key="1">
    <source>
        <dbReference type="SAM" id="SignalP"/>
    </source>
</evidence>
<dbReference type="Pfam" id="PF01547">
    <property type="entry name" value="SBP_bac_1"/>
    <property type="match status" value="1"/>
</dbReference>